<gene>
    <name evidence="3" type="ORF">HMPREF9444_00079</name>
</gene>
<accession>E8LHC1</accession>
<dbReference type="Gene3D" id="3.40.50.1240">
    <property type="entry name" value="Phosphoglycerate mutase-like"/>
    <property type="match status" value="1"/>
</dbReference>
<dbReference type="CDD" id="cd07067">
    <property type="entry name" value="HP_PGM_like"/>
    <property type="match status" value="1"/>
</dbReference>
<dbReference type="GO" id="GO:0005829">
    <property type="term" value="C:cytosol"/>
    <property type="evidence" value="ECO:0007669"/>
    <property type="project" value="TreeGrafter"/>
</dbReference>
<dbReference type="PANTHER" id="PTHR46517:SF1">
    <property type="entry name" value="FRUCTOSE-2,6-BISPHOSPHATASE TIGAR"/>
    <property type="match status" value="1"/>
</dbReference>
<dbReference type="RefSeq" id="WP_009142309.1">
    <property type="nucleotide sequence ID" value="NZ_GL830942.1"/>
</dbReference>
<protein>
    <submittedName>
        <fullName evidence="3">Phosphoglycerate mutase family protein</fullName>
    </submittedName>
</protein>
<dbReference type="EMBL" id="AEVO01000004">
    <property type="protein sequence ID" value="EFY08093.1"/>
    <property type="molecule type" value="Genomic_DNA"/>
</dbReference>
<dbReference type="STRING" id="762983.HMPREF9444_00079"/>
<dbReference type="Proteomes" id="UP000018458">
    <property type="component" value="Unassembled WGS sequence"/>
</dbReference>
<dbReference type="AlphaFoldDB" id="E8LHC1"/>
<dbReference type="InterPro" id="IPR029033">
    <property type="entry name" value="His_PPase_superfam"/>
</dbReference>
<dbReference type="SUPFAM" id="SSF53254">
    <property type="entry name" value="Phosphoglycerate mutase-like"/>
    <property type="match status" value="1"/>
</dbReference>
<proteinExistence type="predicted"/>
<dbReference type="SMART" id="SM00855">
    <property type="entry name" value="PGAM"/>
    <property type="match status" value="1"/>
</dbReference>
<feature type="binding site" evidence="2">
    <location>
        <position position="57"/>
    </location>
    <ligand>
        <name>substrate</name>
    </ligand>
</feature>
<dbReference type="GO" id="GO:0043456">
    <property type="term" value="P:regulation of pentose-phosphate shunt"/>
    <property type="evidence" value="ECO:0007669"/>
    <property type="project" value="TreeGrafter"/>
</dbReference>
<comment type="caution">
    <text evidence="3">The sequence shown here is derived from an EMBL/GenBank/DDBJ whole genome shotgun (WGS) entry which is preliminary data.</text>
</comment>
<evidence type="ECO:0000313" key="3">
    <source>
        <dbReference type="EMBL" id="EFY08093.1"/>
    </source>
</evidence>
<name>E8LHC1_SUCHY</name>
<dbReference type="eggNOG" id="COG0406">
    <property type="taxonomic scope" value="Bacteria"/>
</dbReference>
<dbReference type="PANTHER" id="PTHR46517">
    <property type="entry name" value="FRUCTOSE-2,6-BISPHOSPHATASE TIGAR"/>
    <property type="match status" value="1"/>
</dbReference>
<dbReference type="HOGENOM" id="CLU_033323_9_0_6"/>
<evidence type="ECO:0000256" key="2">
    <source>
        <dbReference type="PIRSR" id="PIRSR613078-2"/>
    </source>
</evidence>
<organism evidence="3 4">
    <name type="scientific">Succinatimonas hippei (strain DSM 22608 / JCM 16073 / KCTC 15190 / YIT 12066)</name>
    <dbReference type="NCBI Taxonomy" id="762983"/>
    <lineage>
        <taxon>Bacteria</taxon>
        <taxon>Pseudomonadati</taxon>
        <taxon>Pseudomonadota</taxon>
        <taxon>Gammaproteobacteria</taxon>
        <taxon>Aeromonadales</taxon>
        <taxon>Succinivibrionaceae</taxon>
        <taxon>Succinatimonas</taxon>
    </lineage>
</organism>
<dbReference type="OrthoDB" id="9781415at2"/>
<reference evidence="3 4" key="1">
    <citation type="submission" date="2011-01" db="EMBL/GenBank/DDBJ databases">
        <authorList>
            <person name="Weinstock G."/>
            <person name="Sodergren E."/>
            <person name="Clifton S."/>
            <person name="Fulton L."/>
            <person name="Fulton B."/>
            <person name="Courtney L."/>
            <person name="Fronick C."/>
            <person name="Harrison M."/>
            <person name="Strong C."/>
            <person name="Farmer C."/>
            <person name="Delahaunty K."/>
            <person name="Markovic C."/>
            <person name="Hall O."/>
            <person name="Minx P."/>
            <person name="Tomlinson C."/>
            <person name="Mitreva M."/>
            <person name="Hou S."/>
            <person name="Chen J."/>
            <person name="Wollam A."/>
            <person name="Pepin K.H."/>
            <person name="Johnson M."/>
            <person name="Bhonagiri V."/>
            <person name="Zhang X."/>
            <person name="Suruliraj S."/>
            <person name="Warren W."/>
            <person name="Chinwalla A."/>
            <person name="Mardis E.R."/>
            <person name="Wilson R.K."/>
        </authorList>
    </citation>
    <scope>NUCLEOTIDE SEQUENCE [LARGE SCALE GENOMIC DNA]</scope>
    <source>
        <strain evidence="4">DSM 22608 / JCM 16073 / KCTC 15190 / YIT 12066</strain>
    </source>
</reference>
<keyword evidence="1" id="KW-0378">Hydrolase</keyword>
<dbReference type="Pfam" id="PF00300">
    <property type="entry name" value="His_Phos_1"/>
    <property type="match status" value="1"/>
</dbReference>
<dbReference type="GO" id="GO:0045820">
    <property type="term" value="P:negative regulation of glycolytic process"/>
    <property type="evidence" value="ECO:0007669"/>
    <property type="project" value="TreeGrafter"/>
</dbReference>
<dbReference type="GO" id="GO:0004331">
    <property type="term" value="F:fructose-2,6-bisphosphate 2-phosphatase activity"/>
    <property type="evidence" value="ECO:0007669"/>
    <property type="project" value="TreeGrafter"/>
</dbReference>
<feature type="binding site" evidence="2">
    <location>
        <begin position="7"/>
        <end position="14"/>
    </location>
    <ligand>
        <name>substrate</name>
    </ligand>
</feature>
<sequence>MYLYFMRHGKTVWNAERKMQGQTDIPLNEEGIIQAQKACTLLEDIDFTACYTSPLQRALLTAQTVLKGKNTPIIVEPLLKEISFGIYEGQSLNLTDRDPSAPLNRFFHDSLNYIPPKDGESFYELLSRNLQFLNKIMAMDYSDDSKILVTSHGAFIRGIVTLSANLSISQFWRRQPLKNCGMTVVKADKSGYALIKEAVDVLNGEKP</sequence>
<dbReference type="InterPro" id="IPR051695">
    <property type="entry name" value="Phosphoglycerate_Mutase"/>
</dbReference>
<evidence type="ECO:0000256" key="1">
    <source>
        <dbReference type="ARBA" id="ARBA00022801"/>
    </source>
</evidence>
<evidence type="ECO:0000313" key="4">
    <source>
        <dbReference type="Proteomes" id="UP000018458"/>
    </source>
</evidence>
<dbReference type="InterPro" id="IPR013078">
    <property type="entry name" value="His_Pase_superF_clade-1"/>
</dbReference>
<keyword evidence="4" id="KW-1185">Reference proteome</keyword>